<keyword evidence="2" id="KW-1185">Reference proteome</keyword>
<sequence length="102" mass="11670">MIHKGTRGGLLDTLDFTVQSVCLQQPIGKHLFREFLEARPEYHGPCHLEFEFAKDSDRAQTMTQIGQRYLQSLAKLYCSFITPKMVNQVKESKKGVFALIHA</sequence>
<evidence type="ECO:0000313" key="1">
    <source>
        <dbReference type="EMBL" id="KAJ8013264.1"/>
    </source>
</evidence>
<proteinExistence type="predicted"/>
<comment type="caution">
    <text evidence="1">The sequence shown here is derived from an EMBL/GenBank/DDBJ whole genome shotgun (WGS) entry which is preliminary data.</text>
</comment>
<accession>A0ACC2HBD0</accession>
<protein>
    <submittedName>
        <fullName evidence="1">Uncharacterized protein</fullName>
    </submittedName>
</protein>
<reference evidence="1" key="1">
    <citation type="submission" date="2021-05" db="EMBL/GenBank/DDBJ databases">
        <authorList>
            <person name="Pan Q."/>
            <person name="Jouanno E."/>
            <person name="Zahm M."/>
            <person name="Klopp C."/>
            <person name="Cabau C."/>
            <person name="Louis A."/>
            <person name="Berthelot C."/>
            <person name="Parey E."/>
            <person name="Roest Crollius H."/>
            <person name="Montfort J."/>
            <person name="Robinson-Rechavi M."/>
            <person name="Bouchez O."/>
            <person name="Lampietro C."/>
            <person name="Lopez Roques C."/>
            <person name="Donnadieu C."/>
            <person name="Postlethwait J."/>
            <person name="Bobe J."/>
            <person name="Dillon D."/>
            <person name="Chandos A."/>
            <person name="von Hippel F."/>
            <person name="Guiguen Y."/>
        </authorList>
    </citation>
    <scope>NUCLEOTIDE SEQUENCE</scope>
    <source>
        <strain evidence="1">YG-Jan2019</strain>
    </source>
</reference>
<dbReference type="Proteomes" id="UP001157502">
    <property type="component" value="Chromosome 4"/>
</dbReference>
<evidence type="ECO:0000313" key="2">
    <source>
        <dbReference type="Proteomes" id="UP001157502"/>
    </source>
</evidence>
<organism evidence="1 2">
    <name type="scientific">Dallia pectoralis</name>
    <name type="common">Alaska blackfish</name>
    <dbReference type="NCBI Taxonomy" id="75939"/>
    <lineage>
        <taxon>Eukaryota</taxon>
        <taxon>Metazoa</taxon>
        <taxon>Chordata</taxon>
        <taxon>Craniata</taxon>
        <taxon>Vertebrata</taxon>
        <taxon>Euteleostomi</taxon>
        <taxon>Actinopterygii</taxon>
        <taxon>Neopterygii</taxon>
        <taxon>Teleostei</taxon>
        <taxon>Protacanthopterygii</taxon>
        <taxon>Esociformes</taxon>
        <taxon>Umbridae</taxon>
        <taxon>Dallia</taxon>
    </lineage>
</organism>
<dbReference type="EMBL" id="CM055731">
    <property type="protein sequence ID" value="KAJ8013264.1"/>
    <property type="molecule type" value="Genomic_DNA"/>
</dbReference>
<name>A0ACC2HBD0_DALPE</name>
<gene>
    <name evidence="1" type="ORF">DPEC_G00051450</name>
</gene>